<dbReference type="EMBL" id="KK365144">
    <property type="protein sequence ID" value="KCZ81366.1"/>
    <property type="molecule type" value="Genomic_DNA"/>
</dbReference>
<gene>
    <name evidence="2" type="ORF">H312_01247</name>
</gene>
<dbReference type="OrthoDB" id="7732882at2759"/>
<dbReference type="STRING" id="1288291.A0A059F314"/>
<dbReference type="Pfam" id="PF12762">
    <property type="entry name" value="DDE_Tnp_IS1595"/>
    <property type="match status" value="1"/>
</dbReference>
<evidence type="ECO:0000313" key="2">
    <source>
        <dbReference type="EMBL" id="KCZ81366.1"/>
    </source>
</evidence>
<feature type="domain" description="ISXO2-like transposase" evidence="1">
    <location>
        <begin position="22"/>
        <end position="146"/>
    </location>
</feature>
<reference evidence="3" key="1">
    <citation type="submission" date="2013-02" db="EMBL/GenBank/DDBJ databases">
        <authorList>
            <consortium name="The Broad Institute Genome Sequencing Platform"/>
            <person name="Cuomo C."/>
            <person name="Becnel J."/>
            <person name="Sanscrainte N."/>
            <person name="Walker B."/>
            <person name="Young S.K."/>
            <person name="Zeng Q."/>
            <person name="Gargeya S."/>
            <person name="Fitzgerald M."/>
            <person name="Haas B."/>
            <person name="Abouelleil A."/>
            <person name="Alvarado L."/>
            <person name="Arachchi H.M."/>
            <person name="Berlin A.M."/>
            <person name="Chapman S.B."/>
            <person name="Dewar J."/>
            <person name="Goldberg J."/>
            <person name="Griggs A."/>
            <person name="Gujja S."/>
            <person name="Hansen M."/>
            <person name="Howarth C."/>
            <person name="Imamovic A."/>
            <person name="Larimer J."/>
            <person name="McCowan C."/>
            <person name="Murphy C."/>
            <person name="Neiman D."/>
            <person name="Pearson M."/>
            <person name="Priest M."/>
            <person name="Roberts A."/>
            <person name="Saif S."/>
            <person name="Shea T."/>
            <person name="Sisk P."/>
            <person name="Sykes S."/>
            <person name="Wortman J."/>
            <person name="Nusbaum C."/>
            <person name="Birren B."/>
        </authorList>
    </citation>
    <scope>NUCLEOTIDE SEQUENCE [LARGE SCALE GENOMIC DNA]</scope>
    <source>
        <strain evidence="3">PRA339</strain>
    </source>
</reference>
<sequence length="179" mass="21053">MVDWLSFFREICEEHFLLNPIIIGGPGHIVEIDECQLVRREHNIGHVVRSCWLLGGYDTTTGECFFVQIENITEELLVSLIQNFVRLSTLIVTDCHASYRNLNIYGYEHLTVNHSRNFVDPINGTMTNHIEIMWQRLKQTSKVRYGTQELLLIHIFSNFYGEKNMEIALKCFWIILEKY</sequence>
<dbReference type="PANTHER" id="PTHR47163">
    <property type="entry name" value="DDE_TNP_IS1595 DOMAIN-CONTAINING PROTEIN"/>
    <property type="match status" value="1"/>
</dbReference>
<dbReference type="InterPro" id="IPR053164">
    <property type="entry name" value="IS1016-like_transposase"/>
</dbReference>
<dbReference type="SMART" id="SM01126">
    <property type="entry name" value="DDE_Tnp_IS1595"/>
    <property type="match status" value="1"/>
</dbReference>
<evidence type="ECO:0000313" key="3">
    <source>
        <dbReference type="Proteomes" id="UP000030655"/>
    </source>
</evidence>
<dbReference type="AlphaFoldDB" id="A0A059F314"/>
<reference evidence="2 3" key="2">
    <citation type="submission" date="2014-03" db="EMBL/GenBank/DDBJ databases">
        <title>The Genome Sequence of Anncaliia algerae insect isolate PRA339.</title>
        <authorList>
            <consortium name="The Broad Institute Genome Sequencing Platform"/>
            <consortium name="The Broad Institute Genome Sequencing Center for Infectious Disease"/>
            <person name="Cuomo C."/>
            <person name="Becnel J."/>
            <person name="Sanscrainte N."/>
            <person name="Walker B."/>
            <person name="Young S.K."/>
            <person name="Zeng Q."/>
            <person name="Gargeya S."/>
            <person name="Fitzgerald M."/>
            <person name="Haas B."/>
            <person name="Abouelleil A."/>
            <person name="Alvarado L."/>
            <person name="Arachchi H.M."/>
            <person name="Berlin A.M."/>
            <person name="Chapman S.B."/>
            <person name="Dewar J."/>
            <person name="Goldberg J."/>
            <person name="Griggs A."/>
            <person name="Gujja S."/>
            <person name="Hansen M."/>
            <person name="Howarth C."/>
            <person name="Imamovic A."/>
            <person name="Larimer J."/>
            <person name="McCowan C."/>
            <person name="Murphy C."/>
            <person name="Neiman D."/>
            <person name="Pearson M."/>
            <person name="Priest M."/>
            <person name="Roberts A."/>
            <person name="Saif S."/>
            <person name="Shea T."/>
            <person name="Sisk P."/>
            <person name="Sykes S."/>
            <person name="Wortman J."/>
            <person name="Nusbaum C."/>
            <person name="Birren B."/>
        </authorList>
    </citation>
    <scope>NUCLEOTIDE SEQUENCE [LARGE SCALE GENOMIC DNA]</scope>
    <source>
        <strain evidence="2 3">PRA339</strain>
    </source>
</reference>
<accession>A0A059F314</accession>
<dbReference type="HOGENOM" id="CLU_044348_0_3_1"/>
<evidence type="ECO:0000259" key="1">
    <source>
        <dbReference type="SMART" id="SM01126"/>
    </source>
</evidence>
<dbReference type="VEuPathDB" id="MicrosporidiaDB:H312_01247"/>
<dbReference type="PANTHER" id="PTHR47163:SF2">
    <property type="entry name" value="SI:DKEY-17M8.2"/>
    <property type="match status" value="1"/>
</dbReference>
<dbReference type="Proteomes" id="UP000030655">
    <property type="component" value="Unassembled WGS sequence"/>
</dbReference>
<protein>
    <recommendedName>
        <fullName evidence="1">ISXO2-like transposase domain-containing protein</fullName>
    </recommendedName>
</protein>
<dbReference type="InterPro" id="IPR024445">
    <property type="entry name" value="Tnp_ISXO2-like"/>
</dbReference>
<keyword evidence="3" id="KW-1185">Reference proteome</keyword>
<name>A0A059F314_9MICR</name>
<organism evidence="2 3">
    <name type="scientific">Anncaliia algerae PRA339</name>
    <dbReference type="NCBI Taxonomy" id="1288291"/>
    <lineage>
        <taxon>Eukaryota</taxon>
        <taxon>Fungi</taxon>
        <taxon>Fungi incertae sedis</taxon>
        <taxon>Microsporidia</taxon>
        <taxon>Tubulinosematoidea</taxon>
        <taxon>Tubulinosematidae</taxon>
        <taxon>Anncaliia</taxon>
    </lineage>
</organism>
<proteinExistence type="predicted"/>